<sequence length="314" mass="33647">MESFMSSKPDILTIDPLVPVMKERLEKSFTLHPYTSLENLKNIAPAIRGITTGGGSGVPAEIMDVLPNLEVISVNGVGTDRINLDEARRRNIGVATTQNTLTDDVADMAVALMMAVMRGIVTNDAFVRAGKWPSVTPPLGRSLTRKKVGIAGFGHIGQAIAKRVSAFGMEVAYFNSHARPESTCHFEPDLKALATWCDVLILAVSGGPRSANMIDRDILDALGKDGFLVNIARGTVVDEAALLSALQEKRIAGAGLDVFQNEPNINPAFLSLPNTVLQAHQASATVETRTAMANLVVDNLIAYFTDKTLLTPVI</sequence>
<dbReference type="SUPFAM" id="SSF51735">
    <property type="entry name" value="NAD(P)-binding Rossmann-fold domains"/>
    <property type="match status" value="1"/>
</dbReference>
<dbReference type="Pfam" id="PF02826">
    <property type="entry name" value="2-Hacid_dh_C"/>
    <property type="match status" value="1"/>
</dbReference>
<evidence type="ECO:0000313" key="7">
    <source>
        <dbReference type="EMBL" id="GEM15699.1"/>
    </source>
</evidence>
<dbReference type="CDD" id="cd12156">
    <property type="entry name" value="HPPR"/>
    <property type="match status" value="1"/>
</dbReference>
<dbReference type="InterPro" id="IPR006139">
    <property type="entry name" value="D-isomer_2_OHA_DH_cat_dom"/>
</dbReference>
<keyword evidence="2 4" id="KW-0560">Oxidoreductase</keyword>
<dbReference type="AlphaFoldDB" id="A0A829X1W2"/>
<dbReference type="GO" id="GO:0030267">
    <property type="term" value="F:glyoxylate reductase (NADPH) activity"/>
    <property type="evidence" value="ECO:0007669"/>
    <property type="project" value="TreeGrafter"/>
</dbReference>
<evidence type="ECO:0000259" key="6">
    <source>
        <dbReference type="Pfam" id="PF02826"/>
    </source>
</evidence>
<keyword evidence="3" id="KW-0520">NAD</keyword>
<protein>
    <submittedName>
        <fullName evidence="7">2-hydroxyacid dehydrogenase</fullName>
    </submittedName>
</protein>
<feature type="domain" description="D-isomer specific 2-hydroxyacid dehydrogenase NAD-binding" evidence="6">
    <location>
        <begin position="110"/>
        <end position="282"/>
    </location>
</feature>
<evidence type="ECO:0000256" key="1">
    <source>
        <dbReference type="ARBA" id="ARBA00022857"/>
    </source>
</evidence>
<evidence type="ECO:0000256" key="3">
    <source>
        <dbReference type="ARBA" id="ARBA00023027"/>
    </source>
</evidence>
<keyword evidence="1" id="KW-0521">NADP</keyword>
<gene>
    <name evidence="7" type="ORF">NBRC3293_0196</name>
</gene>
<dbReference type="EMBL" id="BARJ01000002">
    <property type="protein sequence ID" value="GEM15699.1"/>
    <property type="molecule type" value="Genomic_DNA"/>
</dbReference>
<dbReference type="PANTHER" id="PTHR10996">
    <property type="entry name" value="2-HYDROXYACID DEHYDROGENASE-RELATED"/>
    <property type="match status" value="1"/>
</dbReference>
<dbReference type="InterPro" id="IPR050223">
    <property type="entry name" value="D-isomer_2-hydroxyacid_DH"/>
</dbReference>
<reference evidence="7 8" key="1">
    <citation type="submission" date="2013-04" db="EMBL/GenBank/DDBJ databases">
        <title>Gluconobacter oxydans NBRC 3293 whole genome sequence.</title>
        <authorList>
            <person name="Matsutani M."/>
            <person name="Yakushi T."/>
            <person name="Matsushita K."/>
        </authorList>
    </citation>
    <scope>NUCLEOTIDE SEQUENCE [LARGE SCALE GENOMIC DNA]</scope>
    <source>
        <strain evidence="7 8">NBRC 3293</strain>
    </source>
</reference>
<dbReference type="GO" id="GO:0051287">
    <property type="term" value="F:NAD binding"/>
    <property type="evidence" value="ECO:0007669"/>
    <property type="project" value="InterPro"/>
</dbReference>
<dbReference type="GO" id="GO:0005829">
    <property type="term" value="C:cytosol"/>
    <property type="evidence" value="ECO:0007669"/>
    <property type="project" value="TreeGrafter"/>
</dbReference>
<accession>A0A829X1W2</accession>
<dbReference type="SUPFAM" id="SSF52283">
    <property type="entry name" value="Formate/glycerate dehydrogenase catalytic domain-like"/>
    <property type="match status" value="1"/>
</dbReference>
<dbReference type="InterPro" id="IPR006140">
    <property type="entry name" value="D-isomer_DH_NAD-bd"/>
</dbReference>
<dbReference type="PANTHER" id="PTHR10996:SF178">
    <property type="entry name" value="2-HYDROXYACID DEHYDROGENASE YGL185C-RELATED"/>
    <property type="match status" value="1"/>
</dbReference>
<feature type="domain" description="D-isomer specific 2-hydroxyacid dehydrogenase catalytic" evidence="5">
    <location>
        <begin position="12"/>
        <end position="313"/>
    </location>
</feature>
<dbReference type="FunFam" id="3.40.50.720:FF:000213">
    <property type="entry name" value="Putative 2-hydroxyacid dehydrogenase"/>
    <property type="match status" value="1"/>
</dbReference>
<comment type="caution">
    <text evidence="7">The sequence shown here is derived from an EMBL/GenBank/DDBJ whole genome shotgun (WGS) entry which is preliminary data.</text>
</comment>
<organism evidence="7 8">
    <name type="scientific">Gluconobacter oxydans NBRC 3293</name>
    <dbReference type="NCBI Taxonomy" id="1315969"/>
    <lineage>
        <taxon>Bacteria</taxon>
        <taxon>Pseudomonadati</taxon>
        <taxon>Pseudomonadota</taxon>
        <taxon>Alphaproteobacteria</taxon>
        <taxon>Acetobacterales</taxon>
        <taxon>Acetobacteraceae</taxon>
        <taxon>Gluconobacter</taxon>
    </lineage>
</organism>
<dbReference type="Proteomes" id="UP000484858">
    <property type="component" value="Unassembled WGS sequence"/>
</dbReference>
<dbReference type="Pfam" id="PF00389">
    <property type="entry name" value="2-Hacid_dh"/>
    <property type="match status" value="1"/>
</dbReference>
<dbReference type="Gene3D" id="3.40.50.720">
    <property type="entry name" value="NAD(P)-binding Rossmann-like Domain"/>
    <property type="match status" value="2"/>
</dbReference>
<comment type="similarity">
    <text evidence="4">Belongs to the D-isomer specific 2-hydroxyacid dehydrogenase family.</text>
</comment>
<name>A0A829X1W2_GLUOY</name>
<proteinExistence type="inferred from homology"/>
<evidence type="ECO:0000313" key="8">
    <source>
        <dbReference type="Proteomes" id="UP000484858"/>
    </source>
</evidence>
<evidence type="ECO:0000256" key="4">
    <source>
        <dbReference type="RuleBase" id="RU003719"/>
    </source>
</evidence>
<evidence type="ECO:0000256" key="2">
    <source>
        <dbReference type="ARBA" id="ARBA00023002"/>
    </source>
</evidence>
<evidence type="ECO:0000259" key="5">
    <source>
        <dbReference type="Pfam" id="PF00389"/>
    </source>
</evidence>
<dbReference type="InterPro" id="IPR036291">
    <property type="entry name" value="NAD(P)-bd_dom_sf"/>
</dbReference>
<dbReference type="GO" id="GO:0016618">
    <property type="term" value="F:hydroxypyruvate reductase [NAD(P)H] activity"/>
    <property type="evidence" value="ECO:0007669"/>
    <property type="project" value="TreeGrafter"/>
</dbReference>